<dbReference type="Gene3D" id="1.10.1520.10">
    <property type="entry name" value="Ribonuclease III domain"/>
    <property type="match status" value="1"/>
</dbReference>
<reference evidence="1 2" key="2">
    <citation type="journal article" date="2017" name="Front. Plant Sci.">
        <title>Gene Classification and Mining of Molecular Markers Useful in Red Clover (Trifolium pratense) Breeding.</title>
        <authorList>
            <person name="Istvanek J."/>
            <person name="Dluhosova J."/>
            <person name="Dluhos P."/>
            <person name="Patkova L."/>
            <person name="Nedelnik J."/>
            <person name="Repkova J."/>
        </authorList>
    </citation>
    <scope>NUCLEOTIDE SEQUENCE [LARGE SCALE GENOMIC DNA]</scope>
    <source>
        <strain evidence="2">cv. Tatra</strain>
        <tissue evidence="1">Young leaves</tissue>
    </source>
</reference>
<gene>
    <name evidence="1" type="ORF">L195_g013908</name>
</gene>
<dbReference type="GO" id="GO:0006396">
    <property type="term" value="P:RNA processing"/>
    <property type="evidence" value="ECO:0007669"/>
    <property type="project" value="InterPro"/>
</dbReference>
<dbReference type="ExpressionAtlas" id="A0A2K3PPF4">
    <property type="expression patterns" value="baseline"/>
</dbReference>
<protein>
    <submittedName>
        <fullName evidence="1">Ribonuclease III family protein</fullName>
    </submittedName>
</protein>
<dbReference type="SUPFAM" id="SSF69065">
    <property type="entry name" value="RNase III domain-like"/>
    <property type="match status" value="1"/>
</dbReference>
<evidence type="ECO:0000313" key="1">
    <source>
        <dbReference type="EMBL" id="PNY17170.1"/>
    </source>
</evidence>
<dbReference type="EMBL" id="ASHM01009143">
    <property type="protein sequence ID" value="PNY17170.1"/>
    <property type="molecule type" value="Genomic_DNA"/>
</dbReference>
<sequence length="246" mass="28991">MPEVYRVLFEVFAMDPDADDCQPRLRRQLEDIDHVSAEFEGKLSWQDMVAYKANALFAHPRLFRACIPPGMHRFRGNVWDYDSRPKVMQVLGYPIKMTDRIPEITEARNVELGLGLQVFLGSVLNSDVVQFLVQLQLCFLHPSNYKFDHPRFCYERLEYLGQKIQDLVMAERLLMKHLDAPGYWLQEKHRRTLMNRLRSPVTVSVQQALHGLSYAVYGKRDVRRLMFEVFDVEQIQPKRNIYVKSQ</sequence>
<dbReference type="InterPro" id="IPR036389">
    <property type="entry name" value="RNase_III_sf"/>
</dbReference>
<accession>A0A2K3PPF4</accession>
<dbReference type="Proteomes" id="UP000236291">
    <property type="component" value="Unassembled WGS sequence"/>
</dbReference>
<comment type="caution">
    <text evidence="1">The sequence shown here is derived from an EMBL/GenBank/DDBJ whole genome shotgun (WGS) entry which is preliminary data.</text>
</comment>
<dbReference type="CDD" id="cd00593">
    <property type="entry name" value="RIBOc"/>
    <property type="match status" value="1"/>
</dbReference>
<dbReference type="AlphaFoldDB" id="A0A2K3PPF4"/>
<proteinExistence type="predicted"/>
<evidence type="ECO:0000313" key="2">
    <source>
        <dbReference type="Proteomes" id="UP000236291"/>
    </source>
</evidence>
<dbReference type="STRING" id="57577.A0A2K3PPF4"/>
<reference evidence="1 2" key="1">
    <citation type="journal article" date="2014" name="Am. J. Bot.">
        <title>Genome assembly and annotation for red clover (Trifolium pratense; Fabaceae).</title>
        <authorList>
            <person name="Istvanek J."/>
            <person name="Jaros M."/>
            <person name="Krenek A."/>
            <person name="Repkova J."/>
        </authorList>
    </citation>
    <scope>NUCLEOTIDE SEQUENCE [LARGE SCALE GENOMIC DNA]</scope>
    <source>
        <strain evidence="2">cv. Tatra</strain>
        <tissue evidence="1">Young leaves</tissue>
    </source>
</reference>
<dbReference type="GO" id="GO:0004525">
    <property type="term" value="F:ribonuclease III activity"/>
    <property type="evidence" value="ECO:0007669"/>
    <property type="project" value="InterPro"/>
</dbReference>
<organism evidence="1 2">
    <name type="scientific">Trifolium pratense</name>
    <name type="common">Red clover</name>
    <dbReference type="NCBI Taxonomy" id="57577"/>
    <lineage>
        <taxon>Eukaryota</taxon>
        <taxon>Viridiplantae</taxon>
        <taxon>Streptophyta</taxon>
        <taxon>Embryophyta</taxon>
        <taxon>Tracheophyta</taxon>
        <taxon>Spermatophyta</taxon>
        <taxon>Magnoliopsida</taxon>
        <taxon>eudicotyledons</taxon>
        <taxon>Gunneridae</taxon>
        <taxon>Pentapetalae</taxon>
        <taxon>rosids</taxon>
        <taxon>fabids</taxon>
        <taxon>Fabales</taxon>
        <taxon>Fabaceae</taxon>
        <taxon>Papilionoideae</taxon>
        <taxon>50 kb inversion clade</taxon>
        <taxon>NPAAA clade</taxon>
        <taxon>Hologalegina</taxon>
        <taxon>IRL clade</taxon>
        <taxon>Trifolieae</taxon>
        <taxon>Trifolium</taxon>
    </lineage>
</organism>
<dbReference type="InterPro" id="IPR000999">
    <property type="entry name" value="RNase_III_dom"/>
</dbReference>
<name>A0A2K3PPF4_TRIPR</name>